<gene>
    <name evidence="1" type="ORF">OWR29_28245</name>
</gene>
<evidence type="ECO:0000313" key="1">
    <source>
        <dbReference type="EMBL" id="MCY1141903.1"/>
    </source>
</evidence>
<evidence type="ECO:0000313" key="2">
    <source>
        <dbReference type="Proteomes" id="UP001151002"/>
    </source>
</evidence>
<keyword evidence="2" id="KW-1185">Reference proteome</keyword>
<dbReference type="EMBL" id="JAPNTZ010000010">
    <property type="protein sequence ID" value="MCY1141903.1"/>
    <property type="molecule type" value="Genomic_DNA"/>
</dbReference>
<dbReference type="RefSeq" id="WP_267566294.1">
    <property type="nucleotide sequence ID" value="NZ_JAPNTZ010000010.1"/>
</dbReference>
<name>A0ABT4B5Y0_9ACTN</name>
<dbReference type="Proteomes" id="UP001151002">
    <property type="component" value="Unassembled WGS sequence"/>
</dbReference>
<sequence length="117" mass="12899">MDTSGLPDSIRRRIAQRSALPAIDKVRSLLHGYVADAEDIAEIRAELLRTARTDSFFLRQYLDALDTVLAEPQPPGTLLRLVEDDANWGIDHDQTDAGAAVFLREVAATLRSVLAEV</sequence>
<protein>
    <submittedName>
        <fullName evidence="1">Uncharacterized protein</fullName>
    </submittedName>
</protein>
<comment type="caution">
    <text evidence="1">The sequence shown here is derived from an EMBL/GenBank/DDBJ whole genome shotgun (WGS) entry which is preliminary data.</text>
</comment>
<reference evidence="1" key="1">
    <citation type="submission" date="2022-11" db="EMBL/GenBank/DDBJ databases">
        <authorList>
            <person name="Somphong A."/>
            <person name="Phongsopitanun W."/>
        </authorList>
    </citation>
    <scope>NUCLEOTIDE SEQUENCE</scope>
    <source>
        <strain evidence="1">Pm04-4</strain>
    </source>
</reference>
<proteinExistence type="predicted"/>
<accession>A0ABT4B5Y0</accession>
<organism evidence="1 2">
    <name type="scientific">Paractinoplanes pyxinae</name>
    <dbReference type="NCBI Taxonomy" id="2997416"/>
    <lineage>
        <taxon>Bacteria</taxon>
        <taxon>Bacillati</taxon>
        <taxon>Actinomycetota</taxon>
        <taxon>Actinomycetes</taxon>
        <taxon>Micromonosporales</taxon>
        <taxon>Micromonosporaceae</taxon>
        <taxon>Paractinoplanes</taxon>
    </lineage>
</organism>